<evidence type="ECO:0000259" key="2">
    <source>
        <dbReference type="Pfam" id="PF00326"/>
    </source>
</evidence>
<dbReference type="Gene3D" id="3.40.50.1820">
    <property type="entry name" value="alpha/beta hydrolase"/>
    <property type="match status" value="1"/>
</dbReference>
<sequence length="784" mass="89085">MTEPIWQSPPAPINEILNALAPPTVLLSPNQKYFVELEQPLMSDITEMAEPEISLAGFLLNPKTNAPARYNKYHSLKIRDINSNTIISVNLLNSGEKDCKISYLKWSPNGEQLAFTLTQTNGLELWIVELATGVSKRLTEPILNAAYGIPHRWLTNDTLICKFIPEKRGEPPVKSSIPTGPIIEENLGRKTPSRTYTNLLETTHDEALFEYYLSSSLEKVTLDGQRTPLIPPCLIDEARPSPDGNYILLMTLHRPFSYQLPASYFPKRTQVLDANGKIIRELEDLPLADNLSIKFDAVRTGKRRVFWRCDRPSTIYWVEALDEGNPSNQVAKRDTFFQMDAPFSAEPLMLWQSEYRFQHVAWAREDVALVWEKWFDSRRQRIWLLNPKNPEITPKLLCDRSTEDKYNEFGAPMTVLGQYGRDVIRLTPEGDGIYLNHRGASPQGVYPFLDKFNLETQEKQRLWQCQDPYFEGVVDILDDQAEVFLTRRQSQAEPPNYFLKTDNTLTPRPLTDYQDPVPQLAGIQKELIQYQRADGVGLSATLYLPPGYDVKRDGALPMLFWVYPEEFKDREFAGQVTTATNTFSRPLRDSVLFLLTQGYAVLSGPSIPIVGEGEAEPNDSYVEQLIAGTQAAVDYVVGLGIADRDRIGIGGHSYGAFTTVNLLAHTDLFKVGIARSGAYNRTLTPFGFQGEQRNYWEAIDTYNNMSPFTHLAKVKAPLLLIHGEKDSNPGTYPLQTERLYEALKGLGATVRWVVLPYEDHGYRSREAVGHVLWEMVNWCDRYLK</sequence>
<dbReference type="EMBL" id="NTFS01000210">
    <property type="protein sequence ID" value="PAX52695.1"/>
    <property type="molecule type" value="Genomic_DNA"/>
</dbReference>
<dbReference type="SUPFAM" id="SSF82171">
    <property type="entry name" value="DPP6 N-terminal domain-like"/>
    <property type="match status" value="1"/>
</dbReference>
<dbReference type="Gene3D" id="2.120.10.30">
    <property type="entry name" value="TolB, C-terminal domain"/>
    <property type="match status" value="1"/>
</dbReference>
<dbReference type="AlphaFoldDB" id="A0A2A2TGD2"/>
<evidence type="ECO:0000256" key="1">
    <source>
        <dbReference type="ARBA" id="ARBA00022801"/>
    </source>
</evidence>
<dbReference type="PANTHER" id="PTHR42776:SF28">
    <property type="entry name" value="GLUTAMYL ENDOPEPTIDASE, CHLOROPLASTIC-RELATED"/>
    <property type="match status" value="1"/>
</dbReference>
<dbReference type="SUPFAM" id="SSF53474">
    <property type="entry name" value="alpha/beta-Hydrolases"/>
    <property type="match status" value="1"/>
</dbReference>
<dbReference type="InterPro" id="IPR029058">
    <property type="entry name" value="AB_hydrolase_fold"/>
</dbReference>
<gene>
    <name evidence="3" type="ORF">CK510_17940</name>
</gene>
<reference evidence="3 4" key="1">
    <citation type="submission" date="2017-08" db="EMBL/GenBank/DDBJ databases">
        <title>Draft genome sequence of filamentous cyanobacterium Calothrix elsteri CCALA 953.</title>
        <authorList>
            <person name="Gagunashvili A.N."/>
            <person name="Elster J."/>
            <person name="Andresson O.S."/>
        </authorList>
    </citation>
    <scope>NUCLEOTIDE SEQUENCE [LARGE SCALE GENOMIC DNA]</scope>
    <source>
        <strain evidence="3 4">CCALA 953</strain>
    </source>
</reference>
<organism evidence="3 4">
    <name type="scientific">Brunnivagina elsteri CCALA 953</name>
    <dbReference type="NCBI Taxonomy" id="987040"/>
    <lineage>
        <taxon>Bacteria</taxon>
        <taxon>Bacillati</taxon>
        <taxon>Cyanobacteriota</taxon>
        <taxon>Cyanophyceae</taxon>
        <taxon>Nostocales</taxon>
        <taxon>Calotrichaceae</taxon>
        <taxon>Brunnivagina</taxon>
    </lineage>
</organism>
<keyword evidence="1" id="KW-0378">Hydrolase</keyword>
<evidence type="ECO:0000313" key="4">
    <source>
        <dbReference type="Proteomes" id="UP000218238"/>
    </source>
</evidence>
<feature type="domain" description="Peptidase S9 prolyl oligopeptidase catalytic" evidence="2">
    <location>
        <begin position="630"/>
        <end position="784"/>
    </location>
</feature>
<dbReference type="RefSeq" id="WP_095723003.1">
    <property type="nucleotide sequence ID" value="NZ_NTFS01000210.1"/>
</dbReference>
<dbReference type="InterPro" id="IPR001375">
    <property type="entry name" value="Peptidase_S9_cat"/>
</dbReference>
<dbReference type="Proteomes" id="UP000218238">
    <property type="component" value="Unassembled WGS sequence"/>
</dbReference>
<protein>
    <submittedName>
        <fullName evidence="3">Peptidase S9</fullName>
    </submittedName>
</protein>
<dbReference type="PANTHER" id="PTHR42776">
    <property type="entry name" value="SERINE PEPTIDASE S9 FAMILY MEMBER"/>
    <property type="match status" value="1"/>
</dbReference>
<keyword evidence="4" id="KW-1185">Reference proteome</keyword>
<dbReference type="InterPro" id="IPR011042">
    <property type="entry name" value="6-blade_b-propeller_TolB-like"/>
</dbReference>
<proteinExistence type="predicted"/>
<accession>A0A2A2TGD2</accession>
<name>A0A2A2TGD2_9CYAN</name>
<dbReference type="Pfam" id="PF00326">
    <property type="entry name" value="Peptidase_S9"/>
    <property type="match status" value="1"/>
</dbReference>
<dbReference type="OrthoDB" id="108903at2"/>
<dbReference type="GO" id="GO:0006508">
    <property type="term" value="P:proteolysis"/>
    <property type="evidence" value="ECO:0007669"/>
    <property type="project" value="InterPro"/>
</dbReference>
<comment type="caution">
    <text evidence="3">The sequence shown here is derived from an EMBL/GenBank/DDBJ whole genome shotgun (WGS) entry which is preliminary data.</text>
</comment>
<evidence type="ECO:0000313" key="3">
    <source>
        <dbReference type="EMBL" id="PAX52695.1"/>
    </source>
</evidence>
<dbReference type="GO" id="GO:0004252">
    <property type="term" value="F:serine-type endopeptidase activity"/>
    <property type="evidence" value="ECO:0007669"/>
    <property type="project" value="TreeGrafter"/>
</dbReference>